<evidence type="ECO:0000256" key="2">
    <source>
        <dbReference type="SAM" id="Phobius"/>
    </source>
</evidence>
<comment type="similarity">
    <text evidence="1">Belongs to the glycosyl hydrolase 25 family.</text>
</comment>
<dbReference type="PANTHER" id="PTHR34135">
    <property type="entry name" value="LYSOZYME"/>
    <property type="match status" value="1"/>
</dbReference>
<keyword evidence="3" id="KW-0378">Hydrolase</keyword>
<dbReference type="InterPro" id="IPR017853">
    <property type="entry name" value="GH"/>
</dbReference>
<dbReference type="InterPro" id="IPR002053">
    <property type="entry name" value="Glyco_hydro_25"/>
</dbReference>
<organism evidence="3 4">
    <name type="scientific">Anaerostipes hadrus</name>
    <dbReference type="NCBI Taxonomy" id="649756"/>
    <lineage>
        <taxon>Bacteria</taxon>
        <taxon>Bacillati</taxon>
        <taxon>Bacillota</taxon>
        <taxon>Clostridia</taxon>
        <taxon>Lachnospirales</taxon>
        <taxon>Lachnospiraceae</taxon>
        <taxon>Anaerostipes</taxon>
    </lineage>
</organism>
<protein>
    <submittedName>
        <fullName evidence="3">Glycosyl hydrolase</fullName>
    </submittedName>
</protein>
<dbReference type="GO" id="GO:0016052">
    <property type="term" value="P:carbohydrate catabolic process"/>
    <property type="evidence" value="ECO:0007669"/>
    <property type="project" value="TreeGrafter"/>
</dbReference>
<dbReference type="SUPFAM" id="SSF51445">
    <property type="entry name" value="(Trans)glycosidases"/>
    <property type="match status" value="1"/>
</dbReference>
<evidence type="ECO:0000313" key="4">
    <source>
        <dbReference type="Proteomes" id="UP000188159"/>
    </source>
</evidence>
<dbReference type="Proteomes" id="UP000188159">
    <property type="component" value="Chromosome"/>
</dbReference>
<dbReference type="PROSITE" id="PS51904">
    <property type="entry name" value="GLYCOSYL_HYDROL_F25_2"/>
    <property type="match status" value="1"/>
</dbReference>
<dbReference type="CDD" id="cd06414">
    <property type="entry name" value="GH25_LytC-like"/>
    <property type="match status" value="1"/>
</dbReference>
<dbReference type="PANTHER" id="PTHR34135:SF2">
    <property type="entry name" value="LYSOZYME"/>
    <property type="match status" value="1"/>
</dbReference>
<dbReference type="GO" id="GO:0009253">
    <property type="term" value="P:peptidoglycan catabolic process"/>
    <property type="evidence" value="ECO:0007669"/>
    <property type="project" value="InterPro"/>
</dbReference>
<evidence type="ECO:0000256" key="1">
    <source>
        <dbReference type="ARBA" id="ARBA00010646"/>
    </source>
</evidence>
<sequence length="252" mass="28892">MKLTKKNKKELKMICGVLIFFAVIFIWIVQNIGLPIKTQVEKGRIKVIDISSYNGTVNWKKVKDHNINHAMIKIGSGMNEKRAGRKDSKFDTNFRNAGYASIHRGVYYYSYAKTTSDAKKEARHCLKLLKEQGIDPTDLDLPVAFDIEEEAVFQTGRRNVTAVTTTFCDEIKKAGFEPMVYSGASALRNYFEYSKIREYKIWVAHYTKASAPAIPFSYDMWQYTSRAVINGANTGMGYCDLNYYLVDKNYKE</sequence>
<keyword evidence="2" id="KW-0472">Membrane</keyword>
<dbReference type="Pfam" id="PF01183">
    <property type="entry name" value="Glyco_hydro_25"/>
    <property type="match status" value="1"/>
</dbReference>
<dbReference type="GO" id="GO:0016998">
    <property type="term" value="P:cell wall macromolecule catabolic process"/>
    <property type="evidence" value="ECO:0007669"/>
    <property type="project" value="InterPro"/>
</dbReference>
<accession>A0A1Q2CAX4</accession>
<gene>
    <name evidence="3" type="ORF">DO83_04755</name>
</gene>
<keyword evidence="2" id="KW-0812">Transmembrane</keyword>
<feature type="transmembrane region" description="Helical" evidence="2">
    <location>
        <begin position="12"/>
        <end position="29"/>
    </location>
</feature>
<name>A0A1Q2CAX4_ANAHA</name>
<dbReference type="RefSeq" id="WP_077327751.1">
    <property type="nucleotide sequence ID" value="NZ_CP143954.1"/>
</dbReference>
<dbReference type="GO" id="GO:0003796">
    <property type="term" value="F:lysozyme activity"/>
    <property type="evidence" value="ECO:0007669"/>
    <property type="project" value="InterPro"/>
</dbReference>
<reference evidence="3 4" key="1">
    <citation type="journal article" date="2016" name="Sci. Rep.">
        <title>Accelerated dysbiosis of gut microbiota during aggravation of DSS-induced colitis by a butyrate-producing bacterium.</title>
        <authorList>
            <person name="Zhang Q."/>
            <person name="Wu Y."/>
            <person name="Wang J."/>
            <person name="Wu G."/>
            <person name="Long W."/>
            <person name="Xue Z."/>
            <person name="Wang L."/>
            <person name="Zhang X."/>
            <person name="Pang X."/>
            <person name="Zhao Y."/>
            <person name="Zhao L."/>
            <person name="Zhang C."/>
        </authorList>
    </citation>
    <scope>NUCLEOTIDE SEQUENCE [LARGE SCALE GENOMIC DNA]</scope>
    <source>
        <strain evidence="3 4">BPB5</strain>
    </source>
</reference>
<proteinExistence type="inferred from homology"/>
<dbReference type="Gene3D" id="3.20.20.80">
    <property type="entry name" value="Glycosidases"/>
    <property type="match status" value="1"/>
</dbReference>
<evidence type="ECO:0000313" key="3">
    <source>
        <dbReference type="EMBL" id="AQP40897.1"/>
    </source>
</evidence>
<keyword evidence="2" id="KW-1133">Transmembrane helix</keyword>
<dbReference type="EMBL" id="CP012098">
    <property type="protein sequence ID" value="AQP40897.1"/>
    <property type="molecule type" value="Genomic_DNA"/>
</dbReference>
<dbReference type="AlphaFoldDB" id="A0A1Q2CAX4"/>